<accession>A0A1I0LBH8</accession>
<dbReference type="PANTHER" id="PTHR11739:SF4">
    <property type="entry name" value="CITRATE SYNTHASE, PEROXISOMAL"/>
    <property type="match status" value="1"/>
</dbReference>
<dbReference type="InterPro" id="IPR036969">
    <property type="entry name" value="Citrate_synthase_sf"/>
</dbReference>
<proteinExistence type="inferred from homology"/>
<protein>
    <submittedName>
        <fullName evidence="3">Citrate synthase</fullName>
    </submittedName>
</protein>
<evidence type="ECO:0000313" key="3">
    <source>
        <dbReference type="EMBL" id="SEU37404.1"/>
    </source>
</evidence>
<evidence type="ECO:0000313" key="4">
    <source>
        <dbReference type="Proteomes" id="UP000199361"/>
    </source>
</evidence>
<organism evidence="3 4">
    <name type="scientific">Nonomuraea wenchangensis</name>
    <dbReference type="NCBI Taxonomy" id="568860"/>
    <lineage>
        <taxon>Bacteria</taxon>
        <taxon>Bacillati</taxon>
        <taxon>Actinomycetota</taxon>
        <taxon>Actinomycetes</taxon>
        <taxon>Streptosporangiales</taxon>
        <taxon>Streptosporangiaceae</taxon>
        <taxon>Nonomuraea</taxon>
    </lineage>
</organism>
<dbReference type="Pfam" id="PF00285">
    <property type="entry name" value="Citrate_synt"/>
    <property type="match status" value="1"/>
</dbReference>
<keyword evidence="2" id="KW-0808">Transferase</keyword>
<sequence>MIKTEIGQTTPDRITVRGHDLANELIGQIDFVDMLLLVTIGRRCQGNEKDMLNTILVTVTDHGLTPSALAARLTFLGAPEAPQAAVAAGLLGAGSVFLGAMQNAAVMLREAGRDLTEESSDDEVAKVAMTFVKERRAARLPLYGLGHNIHVDGDPRIPALRAVSERNGYFGRYWRLLLAVDDATRDVYSRRLPANTAGAVGAMVLSMDLPLHLARGLALVGRCAGLLGHLIEDEQSPIGQELWDLVLRQDERNALPGDR</sequence>
<keyword evidence="4" id="KW-1185">Reference proteome</keyword>
<dbReference type="GO" id="GO:0046912">
    <property type="term" value="F:acyltransferase activity, acyl groups converted into alkyl on transfer"/>
    <property type="evidence" value="ECO:0007669"/>
    <property type="project" value="InterPro"/>
</dbReference>
<dbReference type="InterPro" id="IPR002020">
    <property type="entry name" value="Citrate_synthase"/>
</dbReference>
<dbReference type="STRING" id="568860.SAMN05421811_114193"/>
<dbReference type="PANTHER" id="PTHR11739">
    <property type="entry name" value="CITRATE SYNTHASE"/>
    <property type="match status" value="1"/>
</dbReference>
<comment type="similarity">
    <text evidence="1">Belongs to the citrate synthase family.</text>
</comment>
<dbReference type="Proteomes" id="UP000199361">
    <property type="component" value="Unassembled WGS sequence"/>
</dbReference>
<evidence type="ECO:0000256" key="2">
    <source>
        <dbReference type="ARBA" id="ARBA00022679"/>
    </source>
</evidence>
<dbReference type="EMBL" id="FOHX01000014">
    <property type="protein sequence ID" value="SEU37404.1"/>
    <property type="molecule type" value="Genomic_DNA"/>
</dbReference>
<dbReference type="RefSeq" id="WP_091089968.1">
    <property type="nucleotide sequence ID" value="NZ_FOHX01000014.1"/>
</dbReference>
<dbReference type="AlphaFoldDB" id="A0A1I0LBH8"/>
<dbReference type="SUPFAM" id="SSF48256">
    <property type="entry name" value="Citrate synthase"/>
    <property type="match status" value="1"/>
</dbReference>
<dbReference type="GO" id="GO:0005975">
    <property type="term" value="P:carbohydrate metabolic process"/>
    <property type="evidence" value="ECO:0007669"/>
    <property type="project" value="TreeGrafter"/>
</dbReference>
<reference evidence="3 4" key="1">
    <citation type="submission" date="2016-10" db="EMBL/GenBank/DDBJ databases">
        <authorList>
            <person name="de Groot N.N."/>
        </authorList>
    </citation>
    <scope>NUCLEOTIDE SEQUENCE [LARGE SCALE GENOMIC DNA]</scope>
    <source>
        <strain evidence="3 4">CGMCC 4.5598</strain>
    </source>
</reference>
<evidence type="ECO:0000256" key="1">
    <source>
        <dbReference type="ARBA" id="ARBA00010566"/>
    </source>
</evidence>
<dbReference type="NCBIfam" id="NF004868">
    <property type="entry name" value="PRK06224.1-5"/>
    <property type="match status" value="1"/>
</dbReference>
<name>A0A1I0LBH8_9ACTN</name>
<gene>
    <name evidence="3" type="ORF">SAMN05421811_114193</name>
</gene>
<dbReference type="InterPro" id="IPR016142">
    <property type="entry name" value="Citrate_synth-like_lrg_a-sub"/>
</dbReference>
<dbReference type="Gene3D" id="1.10.580.10">
    <property type="entry name" value="Citrate Synthase, domain 1"/>
    <property type="match status" value="1"/>
</dbReference>
<dbReference type="GO" id="GO:0006099">
    <property type="term" value="P:tricarboxylic acid cycle"/>
    <property type="evidence" value="ECO:0007669"/>
    <property type="project" value="TreeGrafter"/>
</dbReference>
<dbReference type="CDD" id="cd06100">
    <property type="entry name" value="CCL_ACL-C"/>
    <property type="match status" value="1"/>
</dbReference>
<dbReference type="GO" id="GO:0005829">
    <property type="term" value="C:cytosol"/>
    <property type="evidence" value="ECO:0007669"/>
    <property type="project" value="TreeGrafter"/>
</dbReference>
<dbReference type="OrthoDB" id="3284791at2"/>